<name>D1AAP0_THECD</name>
<dbReference type="Gene3D" id="1.10.357.10">
    <property type="entry name" value="Tetracycline Repressor, domain 2"/>
    <property type="match status" value="1"/>
</dbReference>
<reference evidence="3 4" key="1">
    <citation type="journal article" date="2011" name="Stand. Genomic Sci.">
        <title>Complete genome sequence of Thermomonospora curvata type strain (B9).</title>
        <authorList>
            <person name="Chertkov O."/>
            <person name="Sikorski J."/>
            <person name="Nolan M."/>
            <person name="Lapidus A."/>
            <person name="Lucas S."/>
            <person name="Del Rio T.G."/>
            <person name="Tice H."/>
            <person name="Cheng J.F."/>
            <person name="Goodwin L."/>
            <person name="Pitluck S."/>
            <person name="Liolios K."/>
            <person name="Ivanova N."/>
            <person name="Mavromatis K."/>
            <person name="Mikhailova N."/>
            <person name="Ovchinnikova G."/>
            <person name="Pati A."/>
            <person name="Chen A."/>
            <person name="Palaniappan K."/>
            <person name="Djao O.D."/>
            <person name="Land M."/>
            <person name="Hauser L."/>
            <person name="Chang Y.J."/>
            <person name="Jeffries C.D."/>
            <person name="Brettin T."/>
            <person name="Han C."/>
            <person name="Detter J.C."/>
            <person name="Rohde M."/>
            <person name="Goker M."/>
            <person name="Woyke T."/>
            <person name="Bristow J."/>
            <person name="Eisen J.A."/>
            <person name="Markowitz V."/>
            <person name="Hugenholtz P."/>
            <person name="Klenk H.P."/>
            <person name="Kyrpides N.C."/>
        </authorList>
    </citation>
    <scope>NUCLEOTIDE SEQUENCE [LARGE SCALE GENOMIC DNA]</scope>
    <source>
        <strain evidence="4">ATCC 19995 / DSM 43183 / JCM 3096 / KCTC 9072 / NBRC 15933 / NCIMB 10081 / Henssen B9</strain>
    </source>
</reference>
<dbReference type="Pfam" id="PF14246">
    <property type="entry name" value="TetR_C_7"/>
    <property type="match status" value="1"/>
</dbReference>
<dbReference type="Proteomes" id="UP000001918">
    <property type="component" value="Chromosome"/>
</dbReference>
<dbReference type="AlphaFoldDB" id="D1AAP0"/>
<dbReference type="eggNOG" id="COG1309">
    <property type="taxonomic scope" value="Bacteria"/>
</dbReference>
<accession>D1AAP0</accession>
<dbReference type="HOGENOM" id="CLU_1440423_0_0_11"/>
<dbReference type="RefSeq" id="WP_012851834.1">
    <property type="nucleotide sequence ID" value="NC_013510.1"/>
</dbReference>
<feature type="domain" description="Transcriptional regulator TetR C-terminal Proteobacteria type" evidence="2">
    <location>
        <begin position="117"/>
        <end position="177"/>
    </location>
</feature>
<feature type="region of interest" description="Disordered" evidence="1">
    <location>
        <begin position="1"/>
        <end position="21"/>
    </location>
</feature>
<evidence type="ECO:0000256" key="1">
    <source>
        <dbReference type="SAM" id="MobiDB-lite"/>
    </source>
</evidence>
<proteinExistence type="predicted"/>
<dbReference type="InterPro" id="IPR039536">
    <property type="entry name" value="TetR_C_Proteobacteria"/>
</dbReference>
<evidence type="ECO:0000313" key="3">
    <source>
        <dbReference type="EMBL" id="ACY97050.1"/>
    </source>
</evidence>
<evidence type="ECO:0000313" key="4">
    <source>
        <dbReference type="Proteomes" id="UP000001918"/>
    </source>
</evidence>
<protein>
    <recommendedName>
        <fullName evidence="2">Transcriptional regulator TetR C-terminal Proteobacteria type domain-containing protein</fullName>
    </recommendedName>
</protein>
<sequence>MYSDRECSADPSRRPADDVRRRVVEAASDTRFPMRSAGRSHLDVHLSLLQDRLPVYVRTMEEILGNAGRADVHKNLVLIAQATIDFYEALLPSKASVLADPAQLVQYREMMRSRGIGQQQAEKAVACYLNRERELGRLGARVDVLAAARTLLNGCLGYAFNRLLMGREDQPSPEEYADGLVGGLRLNS</sequence>
<dbReference type="EMBL" id="CP001738">
    <property type="protein sequence ID" value="ACY97050.1"/>
    <property type="molecule type" value="Genomic_DNA"/>
</dbReference>
<organism evidence="3 4">
    <name type="scientific">Thermomonospora curvata (strain ATCC 19995 / DSM 43183 / JCM 3096 / KCTC 9072 / NBRC 15933 / NCIMB 10081 / Henssen B9)</name>
    <dbReference type="NCBI Taxonomy" id="471852"/>
    <lineage>
        <taxon>Bacteria</taxon>
        <taxon>Bacillati</taxon>
        <taxon>Actinomycetota</taxon>
        <taxon>Actinomycetes</taxon>
        <taxon>Streptosporangiales</taxon>
        <taxon>Thermomonosporaceae</taxon>
        <taxon>Thermomonospora</taxon>
    </lineage>
</organism>
<evidence type="ECO:0000259" key="2">
    <source>
        <dbReference type="Pfam" id="PF14246"/>
    </source>
</evidence>
<dbReference type="KEGG" id="tcu:Tcur_1471"/>
<keyword evidence="4" id="KW-1185">Reference proteome</keyword>
<gene>
    <name evidence="3" type="ordered locus">Tcur_1471</name>
</gene>